<name>A0A3R7BBZ8_APHAT</name>
<evidence type="ECO:0000313" key="3">
    <source>
        <dbReference type="Proteomes" id="UP000286510"/>
    </source>
</evidence>
<gene>
    <name evidence="2" type="ORF">DYB26_012342</name>
</gene>
<comment type="caution">
    <text evidence="2">The sequence shown here is derived from an EMBL/GenBank/DDBJ whole genome shotgun (WGS) entry which is preliminary data.</text>
</comment>
<protein>
    <submittedName>
        <fullName evidence="2">Uncharacterized protein</fullName>
    </submittedName>
</protein>
<dbReference type="VEuPathDB" id="FungiDB:H257_11828"/>
<feature type="coiled-coil region" evidence="1">
    <location>
        <begin position="282"/>
        <end position="309"/>
    </location>
</feature>
<reference evidence="2 3" key="1">
    <citation type="submission" date="2018-08" db="EMBL/GenBank/DDBJ databases">
        <title>Aphanomyces genome sequencing and annotation.</title>
        <authorList>
            <person name="Minardi D."/>
            <person name="Oidtmann B."/>
            <person name="Van Der Giezen M."/>
            <person name="Studholme D.J."/>
        </authorList>
    </citation>
    <scope>NUCLEOTIDE SEQUENCE [LARGE SCALE GENOMIC DNA]</scope>
    <source>
        <strain evidence="2 3">FDL457</strain>
    </source>
</reference>
<keyword evidence="1" id="KW-0175">Coiled coil</keyword>
<evidence type="ECO:0000313" key="2">
    <source>
        <dbReference type="EMBL" id="RHZ05662.1"/>
    </source>
</evidence>
<sequence length="851" mass="94863">MVRLNCLVYPDIRRRLGMLGMDESASKLILELLQSKDDAIEELNEEKMVLMEQLEKALWDLEHAITQNNSVAARASLDHDDVALHIDGQLRALEHQVSDLKLDVTTANTQHGMPVIDHTTSHQEGGVTYPCSENASSYTDLDEQQLHHVEVMEPKPTQQQAVSTLDTDKLPRHFASNKEELAESQRQLHASETEAMTLLQSLQRSSETVRAIDTQHQRALAVQAHEHETVVATWQAKVTQLQLDKQQLPQFGVESISHHPSKHQSGGLDDVGSTIPDQPLIHKQLLHQLQDLQAQNKSLAQDIALEMQTSRVGRDHIARLERQVDDLAAVVAAQDNVQEALESRASCVIALAARALHPATMAASPPVSIDDWVSILTDLWEQQCAATNIIAPTNPLENVYATTLCVCACPPRVQQNSLTNLQPPIKSMECHRSLPPEDENAPDNQHHMCTWYLQAKKCQLDVQSLQLAQCSHETLAELRQAKASSDSEATAARAAHLTMRKKMSILQADVDTTKQALAQVKSELRASARDRSDMEHMVSRLRDESSRLKDSLRRKQELVGHLKRSFEEAKRALDEEKNQRKDANTRCHQLAQQLQAQVEALKTDKEHLRTRCATLLHAVKLKDKLLQEHSTLAAQSAGESGGGGGGATLQPLDANPAMVKELKRRLHQKQVLVEALKHKDAAVKGQLLALQQQHDRLQAKLHWSKLGTYIPTKYMIDCFYYDLHGQYIFELDATAPSIVVEPSQADVDLRRCLDGLRACVYDVAHDLLFPTSDSTPVLKQIDVPSTPGTVSQQKLQALGLTYFSPNDLEALTTVQTNKNSGTSHRKKTQVLDALEQALEGRPDDCRHALLE</sequence>
<dbReference type="EMBL" id="QUTF01016879">
    <property type="protein sequence ID" value="RHZ05662.1"/>
    <property type="molecule type" value="Genomic_DNA"/>
</dbReference>
<accession>A0A3R7BBZ8</accession>
<evidence type="ECO:0000256" key="1">
    <source>
        <dbReference type="SAM" id="Coils"/>
    </source>
</evidence>
<feature type="coiled-coil region" evidence="1">
    <location>
        <begin position="503"/>
        <end position="611"/>
    </location>
</feature>
<feature type="coiled-coil region" evidence="1">
    <location>
        <begin position="33"/>
        <end position="60"/>
    </location>
</feature>
<organism evidence="2 3">
    <name type="scientific">Aphanomyces astaci</name>
    <name type="common">Crayfish plague agent</name>
    <dbReference type="NCBI Taxonomy" id="112090"/>
    <lineage>
        <taxon>Eukaryota</taxon>
        <taxon>Sar</taxon>
        <taxon>Stramenopiles</taxon>
        <taxon>Oomycota</taxon>
        <taxon>Saprolegniomycetes</taxon>
        <taxon>Saprolegniales</taxon>
        <taxon>Verrucalvaceae</taxon>
        <taxon>Aphanomyces</taxon>
    </lineage>
</organism>
<dbReference type="AlphaFoldDB" id="A0A3R7BBZ8"/>
<dbReference type="Gene3D" id="1.10.287.1490">
    <property type="match status" value="1"/>
</dbReference>
<feature type="non-terminal residue" evidence="2">
    <location>
        <position position="851"/>
    </location>
</feature>
<dbReference type="Proteomes" id="UP000286510">
    <property type="component" value="Unassembled WGS sequence"/>
</dbReference>
<proteinExistence type="predicted"/>